<reference evidence="11" key="1">
    <citation type="journal article" date="2024" name="IScience">
        <title>Strigolactones Initiate the Formation of Haustorium-like Structures in Castilleja.</title>
        <authorList>
            <person name="Buerger M."/>
            <person name="Peterson D."/>
            <person name="Chory J."/>
        </authorList>
    </citation>
    <scope>NUCLEOTIDE SEQUENCE [LARGE SCALE GENOMIC DNA]</scope>
</reference>
<evidence type="ECO:0000256" key="8">
    <source>
        <dbReference type="SAM" id="Phobius"/>
    </source>
</evidence>
<evidence type="ECO:0000256" key="3">
    <source>
        <dbReference type="ARBA" id="ARBA00006958"/>
    </source>
</evidence>
<comment type="cofactor">
    <cofactor evidence="1">
        <name>a divalent metal cation</name>
        <dbReference type="ChEBI" id="CHEBI:60240"/>
    </cofactor>
</comment>
<keyword evidence="11" id="KW-1185">Reference proteome</keyword>
<dbReference type="PANTHER" id="PTHR22930:SF190">
    <property type="entry name" value="OS06G0164500 PROTEIN"/>
    <property type="match status" value="1"/>
</dbReference>
<proteinExistence type="inferred from homology"/>
<evidence type="ECO:0000313" key="11">
    <source>
        <dbReference type="Proteomes" id="UP001632038"/>
    </source>
</evidence>
<keyword evidence="5" id="KW-0479">Metal-binding</keyword>
<keyword evidence="8" id="KW-0812">Transmembrane</keyword>
<comment type="subcellular location">
    <subcellularLocation>
        <location evidence="2">Nucleus</location>
    </subcellularLocation>
</comment>
<evidence type="ECO:0000256" key="1">
    <source>
        <dbReference type="ARBA" id="ARBA00001968"/>
    </source>
</evidence>
<gene>
    <name evidence="10" type="ORF">CASFOL_042299</name>
</gene>
<accession>A0ABD3BA43</accession>
<keyword evidence="4" id="KW-0540">Nuclease</keyword>
<keyword evidence="6" id="KW-0378">Hydrolase</keyword>
<dbReference type="InterPro" id="IPR045249">
    <property type="entry name" value="HARBI1-like"/>
</dbReference>
<comment type="caution">
    <text evidence="10">The sequence shown here is derived from an EMBL/GenBank/DDBJ whole genome shotgun (WGS) entry which is preliminary data.</text>
</comment>
<evidence type="ECO:0000256" key="4">
    <source>
        <dbReference type="ARBA" id="ARBA00022722"/>
    </source>
</evidence>
<dbReference type="Pfam" id="PF13359">
    <property type="entry name" value="DDE_Tnp_4"/>
    <property type="match status" value="1"/>
</dbReference>
<protein>
    <recommendedName>
        <fullName evidence="9">DDE Tnp4 domain-containing protein</fullName>
    </recommendedName>
</protein>
<dbReference type="PANTHER" id="PTHR22930">
    <property type="match status" value="1"/>
</dbReference>
<organism evidence="10 11">
    <name type="scientific">Castilleja foliolosa</name>
    <dbReference type="NCBI Taxonomy" id="1961234"/>
    <lineage>
        <taxon>Eukaryota</taxon>
        <taxon>Viridiplantae</taxon>
        <taxon>Streptophyta</taxon>
        <taxon>Embryophyta</taxon>
        <taxon>Tracheophyta</taxon>
        <taxon>Spermatophyta</taxon>
        <taxon>Magnoliopsida</taxon>
        <taxon>eudicotyledons</taxon>
        <taxon>Gunneridae</taxon>
        <taxon>Pentapetalae</taxon>
        <taxon>asterids</taxon>
        <taxon>lamiids</taxon>
        <taxon>Lamiales</taxon>
        <taxon>Orobanchaceae</taxon>
        <taxon>Pedicularideae</taxon>
        <taxon>Castillejinae</taxon>
        <taxon>Castilleja</taxon>
    </lineage>
</organism>
<feature type="transmembrane region" description="Helical" evidence="8">
    <location>
        <begin position="49"/>
        <end position="71"/>
    </location>
</feature>
<dbReference type="GO" id="GO:0046872">
    <property type="term" value="F:metal ion binding"/>
    <property type="evidence" value="ECO:0007669"/>
    <property type="project" value="UniProtKB-KW"/>
</dbReference>
<feature type="domain" description="DDE Tnp4" evidence="9">
    <location>
        <begin position="234"/>
        <end position="372"/>
    </location>
</feature>
<evidence type="ECO:0000256" key="2">
    <source>
        <dbReference type="ARBA" id="ARBA00004123"/>
    </source>
</evidence>
<dbReference type="GO" id="GO:0016787">
    <property type="term" value="F:hydrolase activity"/>
    <property type="evidence" value="ECO:0007669"/>
    <property type="project" value="UniProtKB-KW"/>
</dbReference>
<evidence type="ECO:0000259" key="9">
    <source>
        <dbReference type="Pfam" id="PF13359"/>
    </source>
</evidence>
<dbReference type="Proteomes" id="UP001632038">
    <property type="component" value="Unassembled WGS sequence"/>
</dbReference>
<evidence type="ECO:0000256" key="5">
    <source>
        <dbReference type="ARBA" id="ARBA00022723"/>
    </source>
</evidence>
<dbReference type="GO" id="GO:0005634">
    <property type="term" value="C:nucleus"/>
    <property type="evidence" value="ECO:0007669"/>
    <property type="project" value="UniProtKB-SubCell"/>
</dbReference>
<dbReference type="AlphaFoldDB" id="A0ABD3BA43"/>
<evidence type="ECO:0000256" key="6">
    <source>
        <dbReference type="ARBA" id="ARBA00022801"/>
    </source>
</evidence>
<evidence type="ECO:0000313" key="10">
    <source>
        <dbReference type="EMBL" id="KAL3614225.1"/>
    </source>
</evidence>
<keyword evidence="7" id="KW-0539">Nucleus</keyword>
<dbReference type="GO" id="GO:0004518">
    <property type="term" value="F:nuclease activity"/>
    <property type="evidence" value="ECO:0007669"/>
    <property type="project" value="UniProtKB-KW"/>
</dbReference>
<dbReference type="InterPro" id="IPR027806">
    <property type="entry name" value="HARBI1_dom"/>
</dbReference>
<evidence type="ECO:0000256" key="7">
    <source>
        <dbReference type="ARBA" id="ARBA00023242"/>
    </source>
</evidence>
<keyword evidence="8" id="KW-0472">Membrane</keyword>
<name>A0ABD3BA43_9LAMI</name>
<keyword evidence="8" id="KW-1133">Transmembrane helix</keyword>
<comment type="similarity">
    <text evidence="3">Belongs to the HARBI1 family.</text>
</comment>
<sequence>MKNPKALATLISSLISQIIILLLLIFPHSTTIANPASLSSPTHDFQDPLFILLRHFLSIADTAAALSFLSISKKRKRAHSQEPDDPETDVGLAVPRNSDSFKQFFKMKASTFEWLLSLLEPLLDSRDPPGSPLSLPAETRLGVGIFRLATGADYSEISTRFGVSEADSRFCFKHLCRVLCTNFRFWVGFPSQSELEPVSARFETLTGLPNCCGIISCTRFTFEKSNGSDSITGSIAAQIVVDSSSRIISIIAGFDGNKTDVQILKSSSLYKDIENGTILDSNKQMDVNEVNVPQYLIGNGNYPLLSWLLVPFPNPRPGSAEENFNNVHRSMSLSSSLKGIASLRSWGILSRLVETDHKIVVACIGACSILHNMLIARDDYSAFWDDEIDDNVLDNRSKSSLGGDLSDENVIAIRKALASRAKK</sequence>
<dbReference type="EMBL" id="JAVIJP010000107">
    <property type="protein sequence ID" value="KAL3614225.1"/>
    <property type="molecule type" value="Genomic_DNA"/>
</dbReference>